<dbReference type="EMBL" id="AACB03000005">
    <property type="protein sequence ID" value="KAE8301217.1"/>
    <property type="molecule type" value="Genomic_DNA"/>
</dbReference>
<organism evidence="1 2">
    <name type="scientific">Giardia intestinalis (strain ATCC 50803 / WB clone C6)</name>
    <name type="common">Giardia lamblia</name>
    <dbReference type="NCBI Taxonomy" id="184922"/>
    <lineage>
        <taxon>Eukaryota</taxon>
        <taxon>Metamonada</taxon>
        <taxon>Diplomonadida</taxon>
        <taxon>Hexamitidae</taxon>
        <taxon>Giardiinae</taxon>
        <taxon>Giardia</taxon>
    </lineage>
</organism>
<accession>D3KI76</accession>
<dbReference type="OMA" id="FLCCCPY"/>
<dbReference type="InterPro" id="IPR027417">
    <property type="entry name" value="P-loop_NTPase"/>
</dbReference>
<dbReference type="HOGENOM" id="CLU_350031_0_0_1"/>
<dbReference type="SUPFAM" id="SSF52540">
    <property type="entry name" value="P-loop containing nucleoside triphosphate hydrolases"/>
    <property type="match status" value="1"/>
</dbReference>
<name>D3KI76_GIAIC</name>
<keyword evidence="2" id="KW-1185">Reference proteome</keyword>
<protein>
    <submittedName>
        <fullName evidence="1">Uncharacterized protein</fullName>
    </submittedName>
</protein>
<reference evidence="1 2" key="1">
    <citation type="journal article" date="2007" name="Science">
        <title>Genomic minimalism in the early diverging intestinal parasite Giardia lamblia.</title>
        <authorList>
            <person name="Morrison H.G."/>
            <person name="McArthur A.G."/>
            <person name="Gillin F.D."/>
            <person name="Aley S.B."/>
            <person name="Adam R.D."/>
            <person name="Olsen G.J."/>
            <person name="Best A.A."/>
            <person name="Cande W.Z."/>
            <person name="Chen F."/>
            <person name="Cipriano M.J."/>
            <person name="Davids B.J."/>
            <person name="Dawson S.C."/>
            <person name="Elmendorf H.G."/>
            <person name="Hehl A.B."/>
            <person name="Holder M.E."/>
            <person name="Huse S.M."/>
            <person name="Kim U.U."/>
            <person name="Lasek-Nesselquist E."/>
            <person name="Manning G."/>
            <person name="Nigam A."/>
            <person name="Nixon J.E."/>
            <person name="Palm D."/>
            <person name="Passamaneck N.E."/>
            <person name="Prabhu A."/>
            <person name="Reich C.I."/>
            <person name="Reiner D.S."/>
            <person name="Samuelson J."/>
            <person name="Svard S.G."/>
            <person name="Sogin M.L."/>
        </authorList>
    </citation>
    <scope>NUCLEOTIDE SEQUENCE [LARGE SCALE GENOMIC DNA]</scope>
    <source>
        <strain evidence="1 2">WB C6</strain>
    </source>
</reference>
<dbReference type="Proteomes" id="UP000001548">
    <property type="component" value="Unassembled WGS sequence"/>
</dbReference>
<dbReference type="AlphaFoldDB" id="D3KI76"/>
<proteinExistence type="predicted"/>
<gene>
    <name evidence="1" type="ORF">GL50803_007651</name>
</gene>
<evidence type="ECO:0000313" key="2">
    <source>
        <dbReference type="Proteomes" id="UP000001548"/>
    </source>
</evidence>
<dbReference type="Gene3D" id="3.40.50.300">
    <property type="entry name" value="P-loop containing nucleotide triphosphate hydrolases"/>
    <property type="match status" value="1"/>
</dbReference>
<sequence>MTDSSYSTLESTSDSFVQINEEDVALDLPAADLQVSRYELHSAREEWTIGADSEFNLQLYAAGRTATIGILGPNQSGKTTLASYLSQRIASSVNASMSKTVNQGLKRTVFVEAWRSYCKVSRNNASPTYIVFFLDTPGHPQQLPESISICSRLRTVILLVNLCAGLQPDHNMYLSALEDRLTTVHDSVHTWSSPTCILAFSNIDKFCYAEVTRIRKKGANQCCLIQYVALHLRLQIEALEDALCRDYPWLKDSMGHQTLLCYYNCLKAYCLASVQRSPNDRLDSPATFERIVSSLLNGTEFTPRDLIACIPKYMSAKLPITVTSENLRHLFLCCCPYKLCAPWSAYIFYAPSALVGSESQWSELLGVGALGPLIEESDGSLKRLSIIPADTIFMILISPQHRGDTVDWIKSLKQKSTFYPYVTHSQVPAPLVPDALQLSIYFSGLSLQPTHQANVLEVRTRGEYTLNLFLSILYLVAQNFLAQKLLKQEESTIQTLPLLPVLSKRVSHTSQNPTQLKVYLDELRGILSFTISVILRESPPPKVWGYVTGPQKRNELLATLNPQTSVYDQIATLYANDFYSIVDGTMRCDIVNSGEGSIALSSQLTHPSTLVDALKEAISKEAENSSISFYNLQIVVLDYKCYQKSHYLRFHANTLLTNAIGSSKLHYMEPLLYAQVFISTGLYHTKKEQSFLSSALEKLKDLLCSRRCIFKTDPWIQMACPIFSLAVAVFYIPAGSALGLESAIEQILRCTSVNAYHSKQIYFVQTVDAVLDPRDLKGTVDAMKSRSDAFKYSLWPAAIGRLPWA</sequence>
<dbReference type="VEuPathDB" id="GiardiaDB:GL50803_7651"/>
<comment type="caution">
    <text evidence="1">The sequence shown here is derived from an EMBL/GenBank/DDBJ whole genome shotgun (WGS) entry which is preliminary data.</text>
</comment>
<evidence type="ECO:0000313" key="1">
    <source>
        <dbReference type="EMBL" id="KAE8301217.1"/>
    </source>
</evidence>